<comment type="caution">
    <text evidence="3">The sequence shown here is derived from an EMBL/GenBank/DDBJ whole genome shotgun (WGS) entry which is preliminary data.</text>
</comment>
<accession>A0ABT9P498</accession>
<dbReference type="PRINTS" id="PR00111">
    <property type="entry name" value="ABHYDROLASE"/>
</dbReference>
<reference evidence="3 4" key="1">
    <citation type="submission" date="2023-07" db="EMBL/GenBank/DDBJ databases">
        <title>Sequencing the genomes of 1000 actinobacteria strains.</title>
        <authorList>
            <person name="Klenk H.-P."/>
        </authorList>
    </citation>
    <scope>NUCLEOTIDE SEQUENCE [LARGE SCALE GENOMIC DNA]</scope>
    <source>
        <strain evidence="3 4">DSM 44388</strain>
    </source>
</reference>
<organism evidence="3 4">
    <name type="scientific">Kineosporia succinea</name>
    <dbReference type="NCBI Taxonomy" id="84632"/>
    <lineage>
        <taxon>Bacteria</taxon>
        <taxon>Bacillati</taxon>
        <taxon>Actinomycetota</taxon>
        <taxon>Actinomycetes</taxon>
        <taxon>Kineosporiales</taxon>
        <taxon>Kineosporiaceae</taxon>
        <taxon>Kineosporia</taxon>
    </lineage>
</organism>
<keyword evidence="1" id="KW-0378">Hydrolase</keyword>
<evidence type="ECO:0000256" key="1">
    <source>
        <dbReference type="ARBA" id="ARBA00022801"/>
    </source>
</evidence>
<keyword evidence="4" id="KW-1185">Reference proteome</keyword>
<dbReference type="InterPro" id="IPR000073">
    <property type="entry name" value="AB_hydrolase_1"/>
</dbReference>
<sequence>MTAVALPGSFCSPAVFDRLGEHIELATYSWLTEPGPWDIPSMAAALAGHLTGPTVVIGHSTGGAIALQLAIHHPQTVSHLVLVDTGAHMRDHGDVEAILGQLRQEMPRQLLEAVLDRSFHAPLEPHLREAWLAWAAATDPKAAHDALMSQHELDFRPHLHRIAAKTLVVHGEYDQARPIRHAQELADGIPSTRLLLLPTGHTPVHEAPEQVATAIRGLLD</sequence>
<dbReference type="Pfam" id="PF12697">
    <property type="entry name" value="Abhydrolase_6"/>
    <property type="match status" value="1"/>
</dbReference>
<evidence type="ECO:0000313" key="4">
    <source>
        <dbReference type="Proteomes" id="UP001235712"/>
    </source>
</evidence>
<evidence type="ECO:0000313" key="3">
    <source>
        <dbReference type="EMBL" id="MDP9827297.1"/>
    </source>
</evidence>
<dbReference type="InterPro" id="IPR029058">
    <property type="entry name" value="AB_hydrolase_fold"/>
</dbReference>
<dbReference type="InterPro" id="IPR050266">
    <property type="entry name" value="AB_hydrolase_sf"/>
</dbReference>
<dbReference type="RefSeq" id="WP_307243169.1">
    <property type="nucleotide sequence ID" value="NZ_JAUSQZ010000001.1"/>
</dbReference>
<name>A0ABT9P498_9ACTN</name>
<dbReference type="PANTHER" id="PTHR43798:SF31">
    <property type="entry name" value="AB HYDROLASE SUPERFAMILY PROTEIN YCLE"/>
    <property type="match status" value="1"/>
</dbReference>
<dbReference type="Gene3D" id="3.40.50.1820">
    <property type="entry name" value="alpha/beta hydrolase"/>
    <property type="match status" value="1"/>
</dbReference>
<dbReference type="SUPFAM" id="SSF53474">
    <property type="entry name" value="alpha/beta-Hydrolases"/>
    <property type="match status" value="1"/>
</dbReference>
<protein>
    <submittedName>
        <fullName evidence="3">Pimeloyl-ACP methyl ester carboxylesterase</fullName>
    </submittedName>
</protein>
<feature type="domain" description="AB hydrolase-1" evidence="2">
    <location>
        <begin position="4"/>
        <end position="213"/>
    </location>
</feature>
<gene>
    <name evidence="3" type="ORF">J2S57_003046</name>
</gene>
<dbReference type="Proteomes" id="UP001235712">
    <property type="component" value="Unassembled WGS sequence"/>
</dbReference>
<proteinExistence type="predicted"/>
<dbReference type="EMBL" id="JAUSQZ010000001">
    <property type="protein sequence ID" value="MDP9827297.1"/>
    <property type="molecule type" value="Genomic_DNA"/>
</dbReference>
<evidence type="ECO:0000259" key="2">
    <source>
        <dbReference type="Pfam" id="PF12697"/>
    </source>
</evidence>
<dbReference type="PANTHER" id="PTHR43798">
    <property type="entry name" value="MONOACYLGLYCEROL LIPASE"/>
    <property type="match status" value="1"/>
</dbReference>